<evidence type="ECO:0008006" key="4">
    <source>
        <dbReference type="Google" id="ProtNLM"/>
    </source>
</evidence>
<keyword evidence="1" id="KW-1133">Transmembrane helix</keyword>
<feature type="transmembrane region" description="Helical" evidence="1">
    <location>
        <begin position="77"/>
        <end position="100"/>
    </location>
</feature>
<feature type="transmembrane region" description="Helical" evidence="1">
    <location>
        <begin position="170"/>
        <end position="190"/>
    </location>
</feature>
<feature type="transmembrane region" description="Helical" evidence="1">
    <location>
        <begin position="279"/>
        <end position="301"/>
    </location>
</feature>
<reference evidence="2 3" key="1">
    <citation type="submission" date="2020-08" db="EMBL/GenBank/DDBJ databases">
        <title>Genomic Encyclopedia of Type Strains, Phase IV (KMG-IV): sequencing the most valuable type-strain genomes for metagenomic binning, comparative biology and taxonomic classification.</title>
        <authorList>
            <person name="Goeker M."/>
        </authorList>
    </citation>
    <scope>NUCLEOTIDE SEQUENCE [LARGE SCALE GENOMIC DNA]</scope>
    <source>
        <strain evidence="2 3">DSM 29854</strain>
    </source>
</reference>
<evidence type="ECO:0000256" key="1">
    <source>
        <dbReference type="SAM" id="Phobius"/>
    </source>
</evidence>
<dbReference type="AlphaFoldDB" id="A0A839GZD9"/>
<feature type="transmembrane region" description="Helical" evidence="1">
    <location>
        <begin position="138"/>
        <end position="154"/>
    </location>
</feature>
<feature type="transmembrane region" description="Helical" evidence="1">
    <location>
        <begin position="38"/>
        <end position="57"/>
    </location>
</feature>
<gene>
    <name evidence="2" type="ORF">FHS90_004539</name>
</gene>
<evidence type="ECO:0000313" key="2">
    <source>
        <dbReference type="EMBL" id="MBA9079798.1"/>
    </source>
</evidence>
<organism evidence="2 3">
    <name type="scientific">Rufibacter quisquiliarum</name>
    <dbReference type="NCBI Taxonomy" id="1549639"/>
    <lineage>
        <taxon>Bacteria</taxon>
        <taxon>Pseudomonadati</taxon>
        <taxon>Bacteroidota</taxon>
        <taxon>Cytophagia</taxon>
        <taxon>Cytophagales</taxon>
        <taxon>Hymenobacteraceae</taxon>
        <taxon>Rufibacter</taxon>
    </lineage>
</organism>
<protein>
    <recommendedName>
        <fullName evidence="4">HTTM domain-containing protein</fullName>
    </recommendedName>
</protein>
<dbReference type="RefSeq" id="WP_182514537.1">
    <property type="nucleotide sequence ID" value="NZ_JACJIQ010000031.1"/>
</dbReference>
<feature type="transmembrane region" description="Helical" evidence="1">
    <location>
        <begin position="237"/>
        <end position="258"/>
    </location>
</feature>
<keyword evidence="3" id="KW-1185">Reference proteome</keyword>
<feature type="transmembrane region" description="Helical" evidence="1">
    <location>
        <begin position="112"/>
        <end position="132"/>
    </location>
</feature>
<keyword evidence="1" id="KW-0812">Transmembrane</keyword>
<evidence type="ECO:0000313" key="3">
    <source>
        <dbReference type="Proteomes" id="UP000563094"/>
    </source>
</evidence>
<sequence length="382" mass="43728">MKQTPLPVSDRVVDTSTQRGGWSAAGRHNRYLRAAVDFFYAETAFRAFTFLWLYWAMAKFELLLERPRVLYTPMNAIAESIAPVLPAKPAFWAVLCVAAVANLAKIFCRQTVWLQGLLVGCLLWANLVLWGYGFLSHINHVFLLAHLFLVWVAVEKPSNNSPSREQFQTINWFYLGLLFTYTLAGLWKVGALGRKLLMSSGDVHWLKPEAALYNALVSFRDYDQPFPYAQLFLGYPWVWQIGFVVVVYLQVASVFAAWRPALRPWVGFFLVCFHLLNQFAFLIFFKVTCLVLLCLFFPYSWLLPAYRRRKLSPAHAAFQGKFLAATYKRLYANGEEDSFSGFEAYRQLWVDTYGYAAGIFYLPGINTAVSFFMRVFRGGSAG</sequence>
<comment type="caution">
    <text evidence="2">The sequence shown here is derived from an EMBL/GenBank/DDBJ whole genome shotgun (WGS) entry which is preliminary data.</text>
</comment>
<dbReference type="Proteomes" id="UP000563094">
    <property type="component" value="Unassembled WGS sequence"/>
</dbReference>
<accession>A0A839GZD9</accession>
<dbReference type="EMBL" id="JACJIQ010000031">
    <property type="protein sequence ID" value="MBA9079798.1"/>
    <property type="molecule type" value="Genomic_DNA"/>
</dbReference>
<name>A0A839GZD9_9BACT</name>
<proteinExistence type="predicted"/>
<keyword evidence="1" id="KW-0472">Membrane</keyword>
<feature type="transmembrane region" description="Helical" evidence="1">
    <location>
        <begin position="353"/>
        <end position="376"/>
    </location>
</feature>